<protein>
    <submittedName>
        <fullName evidence="1">Uncharacterized protein</fullName>
    </submittedName>
</protein>
<gene>
    <name evidence="1" type="ORF">OSTQU699_LOCUS9259</name>
</gene>
<dbReference type="SUPFAM" id="SSF53335">
    <property type="entry name" value="S-adenosyl-L-methionine-dependent methyltransferases"/>
    <property type="match status" value="1"/>
</dbReference>
<reference evidence="1" key="1">
    <citation type="submission" date="2020-12" db="EMBL/GenBank/DDBJ databases">
        <authorList>
            <person name="Iha C."/>
        </authorList>
    </citation>
    <scope>NUCLEOTIDE SEQUENCE</scope>
</reference>
<dbReference type="AlphaFoldDB" id="A0A8S1JA62"/>
<dbReference type="InterPro" id="IPR029063">
    <property type="entry name" value="SAM-dependent_MTases_sf"/>
</dbReference>
<organism evidence="1 2">
    <name type="scientific">Ostreobium quekettii</name>
    <dbReference type="NCBI Taxonomy" id="121088"/>
    <lineage>
        <taxon>Eukaryota</taxon>
        <taxon>Viridiplantae</taxon>
        <taxon>Chlorophyta</taxon>
        <taxon>core chlorophytes</taxon>
        <taxon>Ulvophyceae</taxon>
        <taxon>TCBD clade</taxon>
        <taxon>Bryopsidales</taxon>
        <taxon>Ostreobineae</taxon>
        <taxon>Ostreobiaceae</taxon>
        <taxon>Ostreobium</taxon>
    </lineage>
</organism>
<keyword evidence="2" id="KW-1185">Reference proteome</keyword>
<dbReference type="Proteomes" id="UP000708148">
    <property type="component" value="Unassembled WGS sequence"/>
</dbReference>
<dbReference type="EMBL" id="CAJHUC010002497">
    <property type="protein sequence ID" value="CAD7703902.1"/>
    <property type="molecule type" value="Genomic_DNA"/>
</dbReference>
<name>A0A8S1JA62_9CHLO</name>
<accession>A0A8S1JA62</accession>
<evidence type="ECO:0000313" key="1">
    <source>
        <dbReference type="EMBL" id="CAD7703902.1"/>
    </source>
</evidence>
<sequence>MVVLRYGGVGVEVAAEGGLWSVHPASVDSLTVNSAGIVVQHHFLESRKFRWGLRKKSLASEARGVQGSGRDIFSVGVSFHPPFSMFVNLKGQGDVQSGADASEALSLWGGWEARLAPTRGPRVVDVVFGPLGSAIKDLVLVDVGAGWGFSLWRPQQRRGTGGIAFEALASLLLALKQSLKANGLQDLVDVQPMLRAHRNETICVDHPLCALPKSAKFDKDSDQAADGADFRRGHGNRSIHGMMEGCWRVVLCGTLDLLLGEEMRMGALKVSTGSWGGWMSEVGLELIRRQMPNAIHQESNVCDACSWIH</sequence>
<proteinExistence type="predicted"/>
<comment type="caution">
    <text evidence="1">The sequence shown here is derived from an EMBL/GenBank/DDBJ whole genome shotgun (WGS) entry which is preliminary data.</text>
</comment>
<evidence type="ECO:0000313" key="2">
    <source>
        <dbReference type="Proteomes" id="UP000708148"/>
    </source>
</evidence>